<name>A0ABT8AWL0_9HYPH</name>
<dbReference type="EMBL" id="JAUFPT010000082">
    <property type="protein sequence ID" value="MDN3573673.1"/>
    <property type="molecule type" value="Genomic_DNA"/>
</dbReference>
<dbReference type="Proteomes" id="UP001244297">
    <property type="component" value="Unassembled WGS sequence"/>
</dbReference>
<protein>
    <submittedName>
        <fullName evidence="1">Uncharacterized protein</fullName>
    </submittedName>
</protein>
<organism evidence="1 2">
    <name type="scientific">Methylobacterium longum</name>
    <dbReference type="NCBI Taxonomy" id="767694"/>
    <lineage>
        <taxon>Bacteria</taxon>
        <taxon>Pseudomonadati</taxon>
        <taxon>Pseudomonadota</taxon>
        <taxon>Alphaproteobacteria</taxon>
        <taxon>Hyphomicrobiales</taxon>
        <taxon>Methylobacteriaceae</taxon>
        <taxon>Methylobacterium</taxon>
    </lineage>
</organism>
<reference evidence="2" key="1">
    <citation type="journal article" date="2019" name="Int. J. Syst. Evol. Microbiol.">
        <title>The Global Catalogue of Microorganisms (GCM) 10K type strain sequencing project: providing services to taxonomists for standard genome sequencing and annotation.</title>
        <authorList>
            <consortium name="The Broad Institute Genomics Platform"/>
            <consortium name="The Broad Institute Genome Sequencing Center for Infectious Disease"/>
            <person name="Wu L."/>
            <person name="Ma J."/>
        </authorList>
    </citation>
    <scope>NUCLEOTIDE SEQUENCE [LARGE SCALE GENOMIC DNA]</scope>
    <source>
        <strain evidence="2">CECT 7806</strain>
    </source>
</reference>
<dbReference type="RefSeq" id="WP_238287241.1">
    <property type="nucleotide sequence ID" value="NZ_BPQS01000009.1"/>
</dbReference>
<evidence type="ECO:0000313" key="1">
    <source>
        <dbReference type="EMBL" id="MDN3573673.1"/>
    </source>
</evidence>
<keyword evidence="2" id="KW-1185">Reference proteome</keyword>
<comment type="caution">
    <text evidence="1">The sequence shown here is derived from an EMBL/GenBank/DDBJ whole genome shotgun (WGS) entry which is preliminary data.</text>
</comment>
<proteinExistence type="predicted"/>
<gene>
    <name evidence="1" type="ORF">QWZ18_24040</name>
</gene>
<evidence type="ECO:0000313" key="2">
    <source>
        <dbReference type="Proteomes" id="UP001244297"/>
    </source>
</evidence>
<sequence>MRTDQPVCCRFESELTSLIAQNQSSGLDGTRDALFEALRALEGRARSEAASALTLRKIAEARFLVGILRDAVRPFPVAPLRTVLRVRERPRAPVDLDA</sequence>
<accession>A0ABT8AWL0</accession>